<dbReference type="EMBL" id="FNSD01000001">
    <property type="protein sequence ID" value="SEC21813.1"/>
    <property type="molecule type" value="Genomic_DNA"/>
</dbReference>
<gene>
    <name evidence="1" type="ORF">SAMN05443244_2935</name>
</gene>
<protein>
    <submittedName>
        <fullName evidence="1">Uncharacterized protein</fullName>
    </submittedName>
</protein>
<dbReference type="Proteomes" id="UP000182409">
    <property type="component" value="Unassembled WGS sequence"/>
</dbReference>
<evidence type="ECO:0000313" key="2">
    <source>
        <dbReference type="Proteomes" id="UP000182409"/>
    </source>
</evidence>
<name>A0A1H4QQA8_9BACT</name>
<dbReference type="OrthoDB" id="5117036at2"/>
<dbReference type="RefSeq" id="WP_139285212.1">
    <property type="nucleotide sequence ID" value="NZ_FNSD01000001.1"/>
</dbReference>
<proteinExistence type="predicted"/>
<sequence length="296" mass="32306">MPPKRIPPVPTRPVRLELFDIQGHNGDKPLDYSAFFQFIESLSGRDRQETIADRVVIVPVFNRREGVYFFSAYMGSPGSSILVVDLANGEEELRAVERGKLVATRTVGVIDPKRRLAVVQYVHSGVRAPQIAALFEKLGHSSDDFEGATLEFAPRAANAFRTQLSEFERIQSVSLTLTRPNYDWSDYPDALNGLAADSNAHNVSVEASASRSQALSKTGGVVKVLRELISGHGQRSILKSAEVKGNREGEDFLTSLKLSKLTQTKLANVELSGGLPNGDAVRNAALAYLSGIEEPK</sequence>
<organism evidence="1 2">
    <name type="scientific">Terriglobus roseus</name>
    <dbReference type="NCBI Taxonomy" id="392734"/>
    <lineage>
        <taxon>Bacteria</taxon>
        <taxon>Pseudomonadati</taxon>
        <taxon>Acidobacteriota</taxon>
        <taxon>Terriglobia</taxon>
        <taxon>Terriglobales</taxon>
        <taxon>Acidobacteriaceae</taxon>
        <taxon>Terriglobus</taxon>
    </lineage>
</organism>
<dbReference type="AlphaFoldDB" id="A0A1H4QQA8"/>
<evidence type="ECO:0000313" key="1">
    <source>
        <dbReference type="EMBL" id="SEC21813.1"/>
    </source>
</evidence>
<reference evidence="1 2" key="1">
    <citation type="submission" date="2016-10" db="EMBL/GenBank/DDBJ databases">
        <authorList>
            <person name="de Groot N.N."/>
        </authorList>
    </citation>
    <scope>NUCLEOTIDE SEQUENCE [LARGE SCALE GENOMIC DNA]</scope>
    <source>
        <strain evidence="1 2">AB35.6</strain>
    </source>
</reference>
<accession>A0A1H4QQA8</accession>